<organism evidence="2 3">
    <name type="scientific">Cryptolaemus montrouzieri</name>
    <dbReference type="NCBI Taxonomy" id="559131"/>
    <lineage>
        <taxon>Eukaryota</taxon>
        <taxon>Metazoa</taxon>
        <taxon>Ecdysozoa</taxon>
        <taxon>Arthropoda</taxon>
        <taxon>Hexapoda</taxon>
        <taxon>Insecta</taxon>
        <taxon>Pterygota</taxon>
        <taxon>Neoptera</taxon>
        <taxon>Endopterygota</taxon>
        <taxon>Coleoptera</taxon>
        <taxon>Polyphaga</taxon>
        <taxon>Cucujiformia</taxon>
        <taxon>Coccinelloidea</taxon>
        <taxon>Coccinellidae</taxon>
        <taxon>Scymninae</taxon>
        <taxon>Scymnini</taxon>
        <taxon>Cryptolaemus</taxon>
    </lineage>
</organism>
<feature type="region of interest" description="Disordered" evidence="1">
    <location>
        <begin position="66"/>
        <end position="111"/>
    </location>
</feature>
<gene>
    <name evidence="2" type="ORF">HHI36_002485</name>
</gene>
<protein>
    <submittedName>
        <fullName evidence="2">Uncharacterized protein</fullName>
    </submittedName>
</protein>
<dbReference type="Proteomes" id="UP001516400">
    <property type="component" value="Unassembled WGS sequence"/>
</dbReference>
<proteinExistence type="predicted"/>
<evidence type="ECO:0000313" key="3">
    <source>
        <dbReference type="Proteomes" id="UP001516400"/>
    </source>
</evidence>
<comment type="caution">
    <text evidence="2">The sequence shown here is derived from an EMBL/GenBank/DDBJ whole genome shotgun (WGS) entry which is preliminary data.</text>
</comment>
<evidence type="ECO:0000313" key="2">
    <source>
        <dbReference type="EMBL" id="KAL3288033.1"/>
    </source>
</evidence>
<keyword evidence="3" id="KW-1185">Reference proteome</keyword>
<sequence>MDRLRTNGNSSEQIWRVVSELRSNKKSQDNLQKLETVNGLLKDPREIAEVLNEYFTIIGEKLSQNFDRKSTRKRNITGGLKSGKSTAVDTHEFGGNHQHNISSKKKEKQWD</sequence>
<dbReference type="AlphaFoldDB" id="A0ABD2PAN1"/>
<name>A0ABD2PAN1_9CUCU</name>
<reference evidence="2 3" key="1">
    <citation type="journal article" date="2021" name="BMC Biol.">
        <title>Horizontally acquired antibacterial genes associated with adaptive radiation of ladybird beetles.</title>
        <authorList>
            <person name="Li H.S."/>
            <person name="Tang X.F."/>
            <person name="Huang Y.H."/>
            <person name="Xu Z.Y."/>
            <person name="Chen M.L."/>
            <person name="Du X.Y."/>
            <person name="Qiu B.Y."/>
            <person name="Chen P.T."/>
            <person name="Zhang W."/>
            <person name="Slipinski A."/>
            <person name="Escalona H.E."/>
            <person name="Waterhouse R.M."/>
            <person name="Zwick A."/>
            <person name="Pang H."/>
        </authorList>
    </citation>
    <scope>NUCLEOTIDE SEQUENCE [LARGE SCALE GENOMIC DNA]</scope>
    <source>
        <strain evidence="2">SYSU2018</strain>
    </source>
</reference>
<accession>A0ABD2PAN1</accession>
<evidence type="ECO:0000256" key="1">
    <source>
        <dbReference type="SAM" id="MobiDB-lite"/>
    </source>
</evidence>
<dbReference type="EMBL" id="JABFTP020000185">
    <property type="protein sequence ID" value="KAL3288033.1"/>
    <property type="molecule type" value="Genomic_DNA"/>
</dbReference>
<feature type="compositionally biased region" description="Basic residues" evidence="1">
    <location>
        <begin position="102"/>
        <end position="111"/>
    </location>
</feature>